<dbReference type="InterPro" id="IPR001611">
    <property type="entry name" value="Leu-rich_rpt"/>
</dbReference>
<comment type="caution">
    <text evidence="4">The sequence shown here is derived from an EMBL/GenBank/DDBJ whole genome shotgun (WGS) entry which is preliminary data.</text>
</comment>
<evidence type="ECO:0000313" key="5">
    <source>
        <dbReference type="Proteomes" id="UP001470230"/>
    </source>
</evidence>
<dbReference type="Proteomes" id="UP001470230">
    <property type="component" value="Unassembled WGS sequence"/>
</dbReference>
<dbReference type="SMART" id="SM00365">
    <property type="entry name" value="LRR_SD22"/>
    <property type="match status" value="3"/>
</dbReference>
<keyword evidence="5" id="KW-1185">Reference proteome</keyword>
<dbReference type="PANTHER" id="PTHR22708:SF0">
    <property type="entry name" value="LEUCINE-RICH REPEAT-CONTAINING PROTEIN 56"/>
    <property type="match status" value="1"/>
</dbReference>
<dbReference type="SUPFAM" id="SSF52058">
    <property type="entry name" value="L domain-like"/>
    <property type="match status" value="1"/>
</dbReference>
<sequence>MISNCILIFQNNEQDQADDLLSYSGDHDFTTLTSLEAKVDTRDFTLSFLGDTFPNIKKLRLNNSIIPSIRDIGCTLVSLRFLSLARCNISSLDGIATISQNLEELYLAFNNITDVCDLMGMEKLVIVDLEDNKITQLDNIEVLTLCTGLRALTMAGNPAAQEPNYREKVKKLLPQLVYLDEKRLNPKVNKKATISKEKSNKTTINNNELKAKNDKNSDQTSENTIISMAPVEILENDTKNSNLDTSSAPKIIQSFSKTEKSVTFVDLPPPSVIPLDFSEGSLPEHSHGDIMTEMVTDLVEERPPTSHGFYGTFKEFGRSSSGTTNNNNSQKKTKNVFASSGPRIVRPMSAKGRPF</sequence>
<accession>A0ABR2JV59</accession>
<proteinExistence type="predicted"/>
<reference evidence="4 5" key="1">
    <citation type="submission" date="2024-04" db="EMBL/GenBank/DDBJ databases">
        <title>Tritrichomonas musculus Genome.</title>
        <authorList>
            <person name="Alves-Ferreira E."/>
            <person name="Grigg M."/>
            <person name="Lorenzi H."/>
            <person name="Galac M."/>
        </authorList>
    </citation>
    <scope>NUCLEOTIDE SEQUENCE [LARGE SCALE GENOMIC DNA]</scope>
    <source>
        <strain evidence="4 5">EAF2021</strain>
    </source>
</reference>
<keyword evidence="1" id="KW-0677">Repeat</keyword>
<dbReference type="InterPro" id="IPR040091">
    <property type="entry name" value="LRRC56"/>
</dbReference>
<organism evidence="4 5">
    <name type="scientific">Tritrichomonas musculus</name>
    <dbReference type="NCBI Taxonomy" id="1915356"/>
    <lineage>
        <taxon>Eukaryota</taxon>
        <taxon>Metamonada</taxon>
        <taxon>Parabasalia</taxon>
        <taxon>Tritrichomonadida</taxon>
        <taxon>Tritrichomonadidae</taxon>
        <taxon>Tritrichomonas</taxon>
    </lineage>
</organism>
<evidence type="ECO:0000256" key="2">
    <source>
        <dbReference type="SAM" id="MobiDB-lite"/>
    </source>
</evidence>
<protein>
    <submittedName>
        <fullName evidence="4">Leucine-rich repeat-containing protein 56</fullName>
    </submittedName>
</protein>
<dbReference type="Gene3D" id="3.80.10.10">
    <property type="entry name" value="Ribonuclease Inhibitor"/>
    <property type="match status" value="1"/>
</dbReference>
<dbReference type="PROSITE" id="PS51450">
    <property type="entry name" value="LRR"/>
    <property type="match status" value="2"/>
</dbReference>
<feature type="compositionally biased region" description="Low complexity" evidence="2">
    <location>
        <begin position="319"/>
        <end position="330"/>
    </location>
</feature>
<dbReference type="InterPro" id="IPR032675">
    <property type="entry name" value="LRR_dom_sf"/>
</dbReference>
<evidence type="ECO:0000313" key="4">
    <source>
        <dbReference type="EMBL" id="KAK8882700.1"/>
    </source>
</evidence>
<dbReference type="PANTHER" id="PTHR22708">
    <property type="entry name" value="LEUCINE-RICH REPEAT-CONTAINING PROTEIN 56"/>
    <property type="match status" value="1"/>
</dbReference>
<dbReference type="InterPro" id="IPR003603">
    <property type="entry name" value="U2A'_phosphoprotein32A_C"/>
</dbReference>
<gene>
    <name evidence="4" type="ORF">M9Y10_045342</name>
</gene>
<name>A0ABR2JV59_9EUKA</name>
<feature type="region of interest" description="Disordered" evidence="2">
    <location>
        <begin position="317"/>
        <end position="355"/>
    </location>
</feature>
<dbReference type="EMBL" id="JAPFFF010000009">
    <property type="protein sequence ID" value="KAK8882700.1"/>
    <property type="molecule type" value="Genomic_DNA"/>
</dbReference>
<feature type="region of interest" description="Disordered" evidence="2">
    <location>
        <begin position="195"/>
        <end position="221"/>
    </location>
</feature>
<dbReference type="Pfam" id="PF14580">
    <property type="entry name" value="LRR_9"/>
    <property type="match status" value="1"/>
</dbReference>
<evidence type="ECO:0000259" key="3">
    <source>
        <dbReference type="SMART" id="SM00446"/>
    </source>
</evidence>
<evidence type="ECO:0000256" key="1">
    <source>
        <dbReference type="ARBA" id="ARBA00022737"/>
    </source>
</evidence>
<feature type="domain" description="U2A'/phosphoprotein 32 family A C-terminal" evidence="3">
    <location>
        <begin position="162"/>
        <end position="180"/>
    </location>
</feature>
<dbReference type="SMART" id="SM00446">
    <property type="entry name" value="LRRcap"/>
    <property type="match status" value="1"/>
</dbReference>